<dbReference type="PANTHER" id="PTHR28268">
    <property type="entry name" value="MICOS SUBUNIT MIC26"/>
    <property type="match status" value="1"/>
</dbReference>
<accession>A0A4S4L3C6</accession>
<reference evidence="2 3" key="1">
    <citation type="submission" date="2019-02" db="EMBL/GenBank/DDBJ databases">
        <title>Genome sequencing of the rare red list fungi Phellinidium pouzarii.</title>
        <authorList>
            <person name="Buettner E."/>
            <person name="Kellner H."/>
        </authorList>
    </citation>
    <scope>NUCLEOTIDE SEQUENCE [LARGE SCALE GENOMIC DNA]</scope>
    <source>
        <strain evidence="2 3">DSM 108285</strain>
    </source>
</reference>
<comment type="function">
    <text evidence="1">Component of the MICOS complex, a large protein complex of the mitochondrial inner membrane that plays crucial roles in the maintenance of crista junctions, inner membrane architecture, and formation of contact sites to the outer membrane.</text>
</comment>
<dbReference type="InterPro" id="IPR033181">
    <property type="entry name" value="Mic26_fungi"/>
</dbReference>
<organism evidence="2 3">
    <name type="scientific">Phellinidium pouzarii</name>
    <dbReference type="NCBI Taxonomy" id="167371"/>
    <lineage>
        <taxon>Eukaryota</taxon>
        <taxon>Fungi</taxon>
        <taxon>Dikarya</taxon>
        <taxon>Basidiomycota</taxon>
        <taxon>Agaricomycotina</taxon>
        <taxon>Agaricomycetes</taxon>
        <taxon>Hymenochaetales</taxon>
        <taxon>Hymenochaetaceae</taxon>
        <taxon>Phellinidium</taxon>
    </lineage>
</organism>
<comment type="subcellular location">
    <subcellularLocation>
        <location evidence="1">Mitochondrion inner membrane</location>
    </subcellularLocation>
</comment>
<dbReference type="GO" id="GO:0061617">
    <property type="term" value="C:MICOS complex"/>
    <property type="evidence" value="ECO:0007669"/>
    <property type="project" value="UniProtKB-UniRule"/>
</dbReference>
<keyword evidence="1" id="KW-0496">Mitochondrion</keyword>
<gene>
    <name evidence="2" type="ORF">EW145_g4617</name>
</gene>
<comment type="subunit">
    <text evidence="1">Component of the mitochondrial contact site and cristae organizing system (MICOS) complex.</text>
</comment>
<dbReference type="OrthoDB" id="2399148at2759"/>
<evidence type="ECO:0000313" key="3">
    <source>
        <dbReference type="Proteomes" id="UP000308199"/>
    </source>
</evidence>
<comment type="caution">
    <text evidence="2">The sequence shown here is derived from an EMBL/GenBank/DDBJ whole genome shotgun (WGS) entry which is preliminary data.</text>
</comment>
<evidence type="ECO:0000313" key="2">
    <source>
        <dbReference type="EMBL" id="THH05677.1"/>
    </source>
</evidence>
<dbReference type="Proteomes" id="UP000308199">
    <property type="component" value="Unassembled WGS sequence"/>
</dbReference>
<keyword evidence="1" id="KW-0472">Membrane</keyword>
<proteinExistence type="predicted"/>
<dbReference type="Pfam" id="PF09769">
    <property type="entry name" value="ApoO"/>
    <property type="match status" value="1"/>
</dbReference>
<keyword evidence="3" id="KW-1185">Reference proteome</keyword>
<sequence length="315" mass="34507">MYKMCFCVTRTSLKGVSRRKPWRALSLSKQRIHVTILLLSLLASPQTALASFWDASGSSGKKAFASAAAAAVVGFQVAPREKLSIYPEPEPQLVLVDTPSELERRIGTTRESLTANYKDSYAYVHGWVYKWINIEHAVEQRIKSFKAPEEQLTPGALYVGVATLSGSIIARSRGLPTRFLLPPTLLVLSLNHFLPKTAAKIGEYVSDLEHTYVPRVAQFTDTAVAHTRMSWEMAKAKTSEGRAAVEKGVISAVGAVQDATGLKIREALGLGRTMGEDVVTIAQERGKEAVKKIEEGAQEVKEAVEKKAEEARKLV</sequence>
<dbReference type="AlphaFoldDB" id="A0A4S4L3C6"/>
<dbReference type="PANTHER" id="PTHR28268:SF1">
    <property type="entry name" value="MICOS SUBUNIT MIC26"/>
    <property type="match status" value="1"/>
</dbReference>
<dbReference type="EMBL" id="SGPK01000244">
    <property type="protein sequence ID" value="THH05677.1"/>
    <property type="molecule type" value="Genomic_DNA"/>
</dbReference>
<evidence type="ECO:0000256" key="1">
    <source>
        <dbReference type="RuleBase" id="RU363021"/>
    </source>
</evidence>
<keyword evidence="1" id="KW-0999">Mitochondrion inner membrane</keyword>
<name>A0A4S4L3C6_9AGAM</name>
<dbReference type="InterPro" id="IPR019166">
    <property type="entry name" value="MIC26/MIC27"/>
</dbReference>
<protein>
    <recommendedName>
        <fullName evidence="1">MICOS complex subunit</fullName>
    </recommendedName>
</protein>
<dbReference type="GO" id="GO:0042407">
    <property type="term" value="P:cristae formation"/>
    <property type="evidence" value="ECO:0007669"/>
    <property type="project" value="InterPro"/>
</dbReference>
<dbReference type="GO" id="GO:0044284">
    <property type="term" value="C:mitochondrial crista junction"/>
    <property type="evidence" value="ECO:0007669"/>
    <property type="project" value="TreeGrafter"/>
</dbReference>